<dbReference type="Proteomes" id="UP000182584">
    <property type="component" value="Unassembled WGS sequence"/>
</dbReference>
<name>A0A1H9VZV1_BUTFI</name>
<gene>
    <name evidence="4" type="ORF">SAMN04487884_12622</name>
</gene>
<keyword evidence="2" id="KW-1133">Transmembrane helix</keyword>
<sequence length="151" mass="16347">MMYCSKCGKQLNDDDAFCSGCGQPTGINTGQAPSQSQSFSASSYMNQTSSDNSYTDQTSSIPPYNQQEPVTKEDNTLAIIAIVISFLLPAVGIILALVGHTNYKTKKNKNLCKITIVINLIIIIALLVFACVFLNSFAMLWEGLKSCQGMS</sequence>
<dbReference type="RefSeq" id="WP_074758034.1">
    <property type="nucleotide sequence ID" value="NZ_FOGJ01000026.1"/>
</dbReference>
<feature type="domain" description="Zinc-ribbon" evidence="3">
    <location>
        <begin position="3"/>
        <end position="24"/>
    </location>
</feature>
<feature type="region of interest" description="Disordered" evidence="1">
    <location>
        <begin position="32"/>
        <end position="66"/>
    </location>
</feature>
<keyword evidence="2" id="KW-0472">Membrane</keyword>
<dbReference type="AlphaFoldDB" id="A0A1H9VZV1"/>
<evidence type="ECO:0000256" key="1">
    <source>
        <dbReference type="SAM" id="MobiDB-lite"/>
    </source>
</evidence>
<keyword evidence="2" id="KW-0812">Transmembrane</keyword>
<feature type="transmembrane region" description="Helical" evidence="2">
    <location>
        <begin position="77"/>
        <end position="99"/>
    </location>
</feature>
<organism evidence="4 5">
    <name type="scientific">Butyrivibrio fibrisolvens</name>
    <dbReference type="NCBI Taxonomy" id="831"/>
    <lineage>
        <taxon>Bacteria</taxon>
        <taxon>Bacillati</taxon>
        <taxon>Bacillota</taxon>
        <taxon>Clostridia</taxon>
        <taxon>Lachnospirales</taxon>
        <taxon>Lachnospiraceae</taxon>
        <taxon>Butyrivibrio</taxon>
    </lineage>
</organism>
<accession>A0A1H9VZV1</accession>
<dbReference type="OrthoDB" id="192868at2"/>
<evidence type="ECO:0000313" key="5">
    <source>
        <dbReference type="Proteomes" id="UP000182584"/>
    </source>
</evidence>
<feature type="transmembrane region" description="Helical" evidence="2">
    <location>
        <begin position="111"/>
        <end position="141"/>
    </location>
</feature>
<reference evidence="4 5" key="1">
    <citation type="submission" date="2016-10" db="EMBL/GenBank/DDBJ databases">
        <authorList>
            <person name="de Groot N.N."/>
        </authorList>
    </citation>
    <scope>NUCLEOTIDE SEQUENCE [LARGE SCALE GENOMIC DNA]</scope>
    <source>
        <strain evidence="4 5">AR40</strain>
    </source>
</reference>
<dbReference type="Pfam" id="PF13240">
    <property type="entry name" value="Zn_Ribbon_1"/>
    <property type="match status" value="1"/>
</dbReference>
<dbReference type="InterPro" id="IPR026870">
    <property type="entry name" value="Zinc_ribbon_dom"/>
</dbReference>
<evidence type="ECO:0000256" key="2">
    <source>
        <dbReference type="SAM" id="Phobius"/>
    </source>
</evidence>
<feature type="compositionally biased region" description="Polar residues" evidence="1">
    <location>
        <begin position="44"/>
        <end position="66"/>
    </location>
</feature>
<protein>
    <submittedName>
        <fullName evidence="4">Zinc-ribbon domain-containing protein</fullName>
    </submittedName>
</protein>
<proteinExistence type="predicted"/>
<dbReference type="EMBL" id="FOGJ01000026">
    <property type="protein sequence ID" value="SES27226.1"/>
    <property type="molecule type" value="Genomic_DNA"/>
</dbReference>
<evidence type="ECO:0000259" key="3">
    <source>
        <dbReference type="Pfam" id="PF13240"/>
    </source>
</evidence>
<evidence type="ECO:0000313" key="4">
    <source>
        <dbReference type="EMBL" id="SES27226.1"/>
    </source>
</evidence>
<feature type="compositionally biased region" description="Low complexity" evidence="1">
    <location>
        <begin position="32"/>
        <end position="43"/>
    </location>
</feature>